<feature type="transmembrane region" description="Helical" evidence="6">
    <location>
        <begin position="430"/>
        <end position="448"/>
    </location>
</feature>
<dbReference type="CDD" id="cd10336">
    <property type="entry name" value="SLC6sbd_Tyt1-Like"/>
    <property type="match status" value="1"/>
</dbReference>
<evidence type="ECO:0000256" key="2">
    <source>
        <dbReference type="ARBA" id="ARBA00022448"/>
    </source>
</evidence>
<feature type="transmembrane region" description="Helical" evidence="6">
    <location>
        <begin position="310"/>
        <end position="334"/>
    </location>
</feature>
<dbReference type="InterPro" id="IPR037272">
    <property type="entry name" value="SNS_sf"/>
</dbReference>
<evidence type="ECO:0000256" key="6">
    <source>
        <dbReference type="SAM" id="Phobius"/>
    </source>
</evidence>
<keyword evidence="3 6" id="KW-0812">Transmembrane</keyword>
<dbReference type="PROSITE" id="PS50267">
    <property type="entry name" value="NA_NEUROTRAN_SYMP_3"/>
    <property type="match status" value="1"/>
</dbReference>
<evidence type="ECO:0000256" key="5">
    <source>
        <dbReference type="ARBA" id="ARBA00023136"/>
    </source>
</evidence>
<evidence type="ECO:0000313" key="8">
    <source>
        <dbReference type="Proteomes" id="UP000010305"/>
    </source>
</evidence>
<dbReference type="EMBL" id="JH611156">
    <property type="protein sequence ID" value="EJP71586.1"/>
    <property type="molecule type" value="Genomic_DNA"/>
</dbReference>
<gene>
    <name evidence="7" type="ORF">NT01SARS_0057</name>
</gene>
<feature type="transmembrane region" description="Helical" evidence="6">
    <location>
        <begin position="91"/>
        <end position="124"/>
    </location>
</feature>
<feature type="transmembrane region" description="Helical" evidence="6">
    <location>
        <begin position="179"/>
        <end position="199"/>
    </location>
</feature>
<dbReference type="STRING" id="1123866.NT01SARS_0057"/>
<dbReference type="PANTHER" id="PTHR42948">
    <property type="entry name" value="TRANSPORTER"/>
    <property type="match status" value="1"/>
</dbReference>
<feature type="transmembrane region" description="Helical" evidence="6">
    <location>
        <begin position="387"/>
        <end position="409"/>
    </location>
</feature>
<comment type="subcellular location">
    <subcellularLocation>
        <location evidence="1">Membrane</location>
        <topology evidence="1">Multi-pass membrane protein</topology>
    </subcellularLocation>
</comment>
<dbReference type="GO" id="GO:0016020">
    <property type="term" value="C:membrane"/>
    <property type="evidence" value="ECO:0007669"/>
    <property type="project" value="UniProtKB-SubCell"/>
</dbReference>
<keyword evidence="5 6" id="KW-0472">Membrane</keyword>
<feature type="transmembrane region" description="Helical" evidence="6">
    <location>
        <begin position="148"/>
        <end position="167"/>
    </location>
</feature>
<organism evidence="7 8">
    <name type="scientific">SAR86 cluster bacterium SAR86A</name>
    <dbReference type="NCBI Taxonomy" id="1123866"/>
    <lineage>
        <taxon>Bacteria</taxon>
        <taxon>Pseudomonadati</taxon>
        <taxon>Pseudomonadota</taxon>
        <taxon>Gammaproteobacteria</taxon>
        <taxon>SAR86 cluster</taxon>
    </lineage>
</organism>
<dbReference type="NCBIfam" id="NF037979">
    <property type="entry name" value="Na_transp"/>
    <property type="match status" value="1"/>
</dbReference>
<keyword evidence="2" id="KW-0813">Transport</keyword>
<dbReference type="InterPro" id="IPR000175">
    <property type="entry name" value="Na/ntran_symport"/>
</dbReference>
<evidence type="ECO:0000256" key="4">
    <source>
        <dbReference type="ARBA" id="ARBA00022989"/>
    </source>
</evidence>
<proteinExistence type="predicted"/>
<dbReference type="PANTHER" id="PTHR42948:SF1">
    <property type="entry name" value="TRANSPORTER"/>
    <property type="match status" value="1"/>
</dbReference>
<dbReference type="AlphaFoldDB" id="J5KCT4"/>
<evidence type="ECO:0000256" key="1">
    <source>
        <dbReference type="ARBA" id="ARBA00004141"/>
    </source>
</evidence>
<evidence type="ECO:0000256" key="3">
    <source>
        <dbReference type="ARBA" id="ARBA00022692"/>
    </source>
</evidence>
<name>J5KCT4_9GAMM</name>
<dbReference type="Proteomes" id="UP000010305">
    <property type="component" value="Unassembled WGS sequence"/>
</dbReference>
<feature type="transmembrane region" description="Helical" evidence="6">
    <location>
        <begin position="12"/>
        <end position="32"/>
    </location>
</feature>
<dbReference type="HOGENOM" id="CLU_006855_3_4_6"/>
<dbReference type="Pfam" id="PF00209">
    <property type="entry name" value="SNF"/>
    <property type="match status" value="2"/>
</dbReference>
<protein>
    <submittedName>
        <fullName evidence="7">Sodium:neurotransmitter symporter family protein</fullName>
    </submittedName>
</protein>
<evidence type="ECO:0000313" key="7">
    <source>
        <dbReference type="EMBL" id="EJP71586.1"/>
    </source>
</evidence>
<dbReference type="InterPro" id="IPR047218">
    <property type="entry name" value="YocR/YhdH-like"/>
</dbReference>
<keyword evidence="4 6" id="KW-1133">Transmembrane helix</keyword>
<reference evidence="7 8" key="1">
    <citation type="journal article" date="2012" name="ISME J.">
        <title>Genomic insights to SAR86, an abundant and uncultivated marine bacterial lineage.</title>
        <authorList>
            <person name="Dupont C.L."/>
            <person name="Rusch D.B."/>
            <person name="Yooseph S."/>
            <person name="Lombardo M.J."/>
            <person name="Richter R.A."/>
            <person name="Valas R."/>
            <person name="Novotny M."/>
            <person name="Yee-Greenbaum J."/>
            <person name="Selengut J.D."/>
            <person name="Haft D.H."/>
            <person name="Halpern A.L."/>
            <person name="Lasken R.S."/>
            <person name="Nealson K."/>
            <person name="Friedman R."/>
            <person name="Venter J.C."/>
        </authorList>
    </citation>
    <scope>NUCLEOTIDE SEQUENCE [LARGE SCALE GENOMIC DNA]</scope>
</reference>
<dbReference type="SUPFAM" id="SSF161070">
    <property type="entry name" value="SNF-like"/>
    <property type="match status" value="1"/>
</dbReference>
<feature type="transmembrane region" description="Helical" evidence="6">
    <location>
        <begin position="346"/>
        <end position="367"/>
    </location>
</feature>
<feature type="transmembrane region" description="Helical" evidence="6">
    <location>
        <begin position="255"/>
        <end position="279"/>
    </location>
</feature>
<sequence length="449" mass="48355">MQKTLKKHGTWIGKWTFVLAATGSAVGLGNIWGFPYKAGTEGGAAFVLIYLLCIVAIGVPIMISEILIGRRSGNSPINAMKKSAIDSGASSLWQLVGWTGIIAGVLILSFYSVIAGICLNYIFIAASPNELITSSEQFGQVISSPTNLLIWHTVFMFLTLLIVSAGVEDGIGRMVKILMPLLGFLLLFMVIYGAINGAFLEALSFLFAPDFSNVGTDTFLSAMGQAFFSMSLGMGSIMAYGAYMPKEQEIVSTSFSVGSLDTLVAILAGLAIFPIIFAFNLEPGSGPGLVFVSLLSAFNQMEFGQLIGPIFFILLSIAALSSSISILEPGVAYLAEEEFLTRKQSAIVISILCWVIGIGTATGFNIFSVVDSSGESINPFLNTMELISVQILQPLGGMLIAIFIGWFMNESLIKNEIPQINPFLYSLWRFFIKYVAPLSVAFIFISQII</sequence>
<accession>J5KCT4</accession>
<feature type="transmembrane region" description="Helical" evidence="6">
    <location>
        <begin position="44"/>
        <end position="70"/>
    </location>
</feature>
<dbReference type="PRINTS" id="PR00176">
    <property type="entry name" value="NANEUSMPORT"/>
</dbReference>
<feature type="transmembrane region" description="Helical" evidence="6">
    <location>
        <begin position="219"/>
        <end position="243"/>
    </location>
</feature>